<evidence type="ECO:0000256" key="9">
    <source>
        <dbReference type="ARBA" id="ARBA00023002"/>
    </source>
</evidence>
<keyword evidence="12" id="KW-0472">Membrane</keyword>
<keyword evidence="7" id="KW-0256">Endoplasmic reticulum</keyword>
<dbReference type="PANTHER" id="PTHR24292:SF54">
    <property type="entry name" value="CYP9F3-RELATED"/>
    <property type="match status" value="1"/>
</dbReference>
<feature type="chain" id="PRO_5041296282" description="Cytochrome P450 9e2" evidence="15">
    <location>
        <begin position="22"/>
        <end position="503"/>
    </location>
</feature>
<dbReference type="CDD" id="cd11056">
    <property type="entry name" value="CYP6-like"/>
    <property type="match status" value="1"/>
</dbReference>
<evidence type="ECO:0000313" key="16">
    <source>
        <dbReference type="EMBL" id="KAJ3645300.1"/>
    </source>
</evidence>
<comment type="subcellular location">
    <subcellularLocation>
        <location evidence="3">Endoplasmic reticulum membrane</location>
        <topology evidence="3">Peripheral membrane protein</topology>
    </subcellularLocation>
    <subcellularLocation>
        <location evidence="2">Microsome membrane</location>
        <topology evidence="2">Peripheral membrane protein</topology>
    </subcellularLocation>
</comment>
<proteinExistence type="inferred from homology"/>
<name>A0AA38HX03_9CUCU</name>
<dbReference type="GO" id="GO:0004497">
    <property type="term" value="F:monooxygenase activity"/>
    <property type="evidence" value="ECO:0007669"/>
    <property type="project" value="UniProtKB-KW"/>
</dbReference>
<comment type="cofactor">
    <cofactor evidence="1 13">
        <name>heme</name>
        <dbReference type="ChEBI" id="CHEBI:30413"/>
    </cofactor>
</comment>
<evidence type="ECO:0000256" key="8">
    <source>
        <dbReference type="ARBA" id="ARBA00022848"/>
    </source>
</evidence>
<feature type="binding site" description="axial binding residue" evidence="13">
    <location>
        <position position="445"/>
    </location>
    <ligand>
        <name>heme</name>
        <dbReference type="ChEBI" id="CHEBI:30413"/>
    </ligand>
    <ligandPart>
        <name>Fe</name>
        <dbReference type="ChEBI" id="CHEBI:18248"/>
    </ligandPart>
</feature>
<dbReference type="FunFam" id="1.10.630.10:FF:000042">
    <property type="entry name" value="Cytochrome P450"/>
    <property type="match status" value="1"/>
</dbReference>
<evidence type="ECO:0000256" key="11">
    <source>
        <dbReference type="ARBA" id="ARBA00023033"/>
    </source>
</evidence>
<evidence type="ECO:0000256" key="12">
    <source>
        <dbReference type="ARBA" id="ARBA00023136"/>
    </source>
</evidence>
<dbReference type="InterPro" id="IPR002401">
    <property type="entry name" value="Cyt_P450_E_grp-I"/>
</dbReference>
<comment type="caution">
    <text evidence="16">The sequence shown here is derived from an EMBL/GenBank/DDBJ whole genome shotgun (WGS) entry which is preliminary data.</text>
</comment>
<dbReference type="InterPro" id="IPR050476">
    <property type="entry name" value="Insect_CytP450_Detox"/>
</dbReference>
<evidence type="ECO:0000256" key="7">
    <source>
        <dbReference type="ARBA" id="ARBA00022824"/>
    </source>
</evidence>
<dbReference type="SUPFAM" id="SSF48264">
    <property type="entry name" value="Cytochrome P450"/>
    <property type="match status" value="1"/>
</dbReference>
<dbReference type="GO" id="GO:0005789">
    <property type="term" value="C:endoplasmic reticulum membrane"/>
    <property type="evidence" value="ECO:0007669"/>
    <property type="project" value="UniProtKB-SubCell"/>
</dbReference>
<keyword evidence="11 14" id="KW-0503">Monooxygenase</keyword>
<keyword evidence="9 14" id="KW-0560">Oxidoreductase</keyword>
<dbReference type="GO" id="GO:0020037">
    <property type="term" value="F:heme binding"/>
    <property type="evidence" value="ECO:0007669"/>
    <property type="project" value="InterPro"/>
</dbReference>
<dbReference type="GO" id="GO:0005506">
    <property type="term" value="F:iron ion binding"/>
    <property type="evidence" value="ECO:0007669"/>
    <property type="project" value="InterPro"/>
</dbReference>
<evidence type="ECO:0000256" key="3">
    <source>
        <dbReference type="ARBA" id="ARBA00004406"/>
    </source>
</evidence>
<protein>
    <recommendedName>
        <fullName evidence="18">Cytochrome P450 9e2</fullName>
    </recommendedName>
</protein>
<dbReference type="EMBL" id="JALNTZ010000007">
    <property type="protein sequence ID" value="KAJ3645300.1"/>
    <property type="molecule type" value="Genomic_DNA"/>
</dbReference>
<evidence type="ECO:0000256" key="1">
    <source>
        <dbReference type="ARBA" id="ARBA00001971"/>
    </source>
</evidence>
<keyword evidence="15" id="KW-0732">Signal</keyword>
<evidence type="ECO:0000256" key="13">
    <source>
        <dbReference type="PIRSR" id="PIRSR602401-1"/>
    </source>
</evidence>
<dbReference type="Gene3D" id="1.10.630.10">
    <property type="entry name" value="Cytochrome P450"/>
    <property type="match status" value="1"/>
</dbReference>
<dbReference type="AlphaFoldDB" id="A0AA38HX03"/>
<evidence type="ECO:0000313" key="17">
    <source>
        <dbReference type="Proteomes" id="UP001168821"/>
    </source>
</evidence>
<keyword evidence="8" id="KW-0492">Microsome</keyword>
<keyword evidence="17" id="KW-1185">Reference proteome</keyword>
<dbReference type="PRINTS" id="PR00463">
    <property type="entry name" value="EP450I"/>
</dbReference>
<dbReference type="InterPro" id="IPR001128">
    <property type="entry name" value="Cyt_P450"/>
</dbReference>
<keyword evidence="6 13" id="KW-0479">Metal-binding</keyword>
<dbReference type="GO" id="GO:0016705">
    <property type="term" value="F:oxidoreductase activity, acting on paired donors, with incorporation or reduction of molecular oxygen"/>
    <property type="evidence" value="ECO:0007669"/>
    <property type="project" value="InterPro"/>
</dbReference>
<evidence type="ECO:0000256" key="5">
    <source>
        <dbReference type="ARBA" id="ARBA00022617"/>
    </source>
</evidence>
<sequence>MLWLLLLIIFAALVFWRVKLSHWSKKCSKQIVHGWWLGSIWKAITSKETFPEMILNAYNMEPNSRYSTFHQLLHPVLLIKDPDLIKLITVKDFDHFVNHHSMVLPQCDPIFSKNLLLLKNQNWRDVRSILASVFTTSKMKYMFSLITQNCDNFVSHFLQKNEPLVTVEMKEIMTRFMNDVTASMTFGIEVDAMNNPEDEFYLKGKDLTDLSGLSRVLKFLGSFIAPKIYKVFKISPFPQKTIQFFAAIVTNNIYIRQKQKIVRPDMINILLEGRKNPSKDDKIKITDLEIAAQVIAFYFAGFETMSGLLSFMAYELGANPEVQKQLILEVDNTFDACGGKITYHAISGMKYMDMVVSEALRKWPGIMVTDRVCSKPYTIPPKFPGEKCVHLSEGSSVWLPIFAIHRDPNYYPNPERFDPERFNDDNKRKLKPYTYLPFGVGPRGCIASRLGLLEAKTLFFYILANFEIVSVDKTEIPLRLIKKRIAMKAEGGFWFGLRRRTII</sequence>
<dbReference type="Proteomes" id="UP001168821">
    <property type="component" value="Unassembled WGS sequence"/>
</dbReference>
<evidence type="ECO:0000256" key="2">
    <source>
        <dbReference type="ARBA" id="ARBA00004174"/>
    </source>
</evidence>
<dbReference type="InterPro" id="IPR017972">
    <property type="entry name" value="Cyt_P450_CS"/>
</dbReference>
<dbReference type="PRINTS" id="PR00385">
    <property type="entry name" value="P450"/>
</dbReference>
<evidence type="ECO:0000256" key="4">
    <source>
        <dbReference type="ARBA" id="ARBA00010617"/>
    </source>
</evidence>
<keyword evidence="5 13" id="KW-0349">Heme</keyword>
<evidence type="ECO:0000256" key="6">
    <source>
        <dbReference type="ARBA" id="ARBA00022723"/>
    </source>
</evidence>
<evidence type="ECO:0008006" key="18">
    <source>
        <dbReference type="Google" id="ProtNLM"/>
    </source>
</evidence>
<dbReference type="Pfam" id="PF00067">
    <property type="entry name" value="p450"/>
    <property type="match status" value="1"/>
</dbReference>
<evidence type="ECO:0000256" key="10">
    <source>
        <dbReference type="ARBA" id="ARBA00023004"/>
    </source>
</evidence>
<keyword evidence="10 13" id="KW-0408">Iron</keyword>
<dbReference type="PANTHER" id="PTHR24292">
    <property type="entry name" value="CYTOCHROME P450"/>
    <property type="match status" value="1"/>
</dbReference>
<reference evidence="16" key="1">
    <citation type="journal article" date="2023" name="G3 (Bethesda)">
        <title>Whole genome assemblies of Zophobas morio and Tenebrio molitor.</title>
        <authorList>
            <person name="Kaur S."/>
            <person name="Stinson S.A."/>
            <person name="diCenzo G.C."/>
        </authorList>
    </citation>
    <scope>NUCLEOTIDE SEQUENCE</scope>
    <source>
        <strain evidence="16">QUZm001</strain>
    </source>
</reference>
<accession>A0AA38HX03</accession>
<feature type="signal peptide" evidence="15">
    <location>
        <begin position="1"/>
        <end position="21"/>
    </location>
</feature>
<evidence type="ECO:0000256" key="15">
    <source>
        <dbReference type="SAM" id="SignalP"/>
    </source>
</evidence>
<evidence type="ECO:0000256" key="14">
    <source>
        <dbReference type="RuleBase" id="RU000461"/>
    </source>
</evidence>
<comment type="similarity">
    <text evidence="4 14">Belongs to the cytochrome P450 family.</text>
</comment>
<organism evidence="16 17">
    <name type="scientific">Zophobas morio</name>
    <dbReference type="NCBI Taxonomy" id="2755281"/>
    <lineage>
        <taxon>Eukaryota</taxon>
        <taxon>Metazoa</taxon>
        <taxon>Ecdysozoa</taxon>
        <taxon>Arthropoda</taxon>
        <taxon>Hexapoda</taxon>
        <taxon>Insecta</taxon>
        <taxon>Pterygota</taxon>
        <taxon>Neoptera</taxon>
        <taxon>Endopterygota</taxon>
        <taxon>Coleoptera</taxon>
        <taxon>Polyphaga</taxon>
        <taxon>Cucujiformia</taxon>
        <taxon>Tenebrionidae</taxon>
        <taxon>Zophobas</taxon>
    </lineage>
</organism>
<dbReference type="InterPro" id="IPR036396">
    <property type="entry name" value="Cyt_P450_sf"/>
</dbReference>
<gene>
    <name evidence="16" type="ORF">Zmor_022966</name>
</gene>
<dbReference type="PROSITE" id="PS00086">
    <property type="entry name" value="CYTOCHROME_P450"/>
    <property type="match status" value="1"/>
</dbReference>